<evidence type="ECO:0000256" key="2">
    <source>
        <dbReference type="SAM" id="MobiDB-lite"/>
    </source>
</evidence>
<dbReference type="NCBIfam" id="TIGR01300">
    <property type="entry name" value="CPA3_mnhG_phaG"/>
    <property type="match status" value="1"/>
</dbReference>
<dbReference type="Proteomes" id="UP000198551">
    <property type="component" value="Unassembled WGS sequence"/>
</dbReference>
<gene>
    <name evidence="4" type="ORF">GA0070215_105178</name>
</gene>
<comment type="similarity">
    <text evidence="1">Belongs to the CPA3 antiporters (TC 2.A.63) subunit G family.</text>
</comment>
<evidence type="ECO:0000256" key="3">
    <source>
        <dbReference type="SAM" id="Phobius"/>
    </source>
</evidence>
<dbReference type="AlphaFoldDB" id="A0A1C4WQ37"/>
<name>A0A1C4WQ37_9ACTN</name>
<dbReference type="Pfam" id="PF03334">
    <property type="entry name" value="PhaG_MnhG_YufB"/>
    <property type="match status" value="1"/>
</dbReference>
<dbReference type="GO" id="GO:0015385">
    <property type="term" value="F:sodium:proton antiporter activity"/>
    <property type="evidence" value="ECO:0007669"/>
    <property type="project" value="TreeGrafter"/>
</dbReference>
<keyword evidence="3" id="KW-0472">Membrane</keyword>
<dbReference type="PANTHER" id="PTHR34703:SF1">
    <property type="entry name" value="ANTIPORTER SUBUNIT MNHG2-RELATED"/>
    <property type="match status" value="1"/>
</dbReference>
<evidence type="ECO:0000313" key="4">
    <source>
        <dbReference type="EMBL" id="SCE98367.1"/>
    </source>
</evidence>
<dbReference type="InterPro" id="IPR005133">
    <property type="entry name" value="PhaG_MnhG_YufB"/>
</dbReference>
<keyword evidence="3" id="KW-0812">Transmembrane</keyword>
<sequence>MIRQVLASVLLLGGVGLVVVSAVGLVRLPDAYNRMNAIAKAASLGAVGVLLGVLLLMPSLRTGVVLLLAIGLQLFTAPLGGYALGRAAYRAGTPLAPVTRRDDLGARGPTPPSSSGEPEAS</sequence>
<organism evidence="4 5">
    <name type="scientific">Micromonospora marina</name>
    <dbReference type="NCBI Taxonomy" id="307120"/>
    <lineage>
        <taxon>Bacteria</taxon>
        <taxon>Bacillati</taxon>
        <taxon>Actinomycetota</taxon>
        <taxon>Actinomycetes</taxon>
        <taxon>Micromonosporales</taxon>
        <taxon>Micromonosporaceae</taxon>
        <taxon>Micromonospora</taxon>
    </lineage>
</organism>
<feature type="region of interest" description="Disordered" evidence="2">
    <location>
        <begin position="98"/>
        <end position="121"/>
    </location>
</feature>
<feature type="transmembrane region" description="Helical" evidence="3">
    <location>
        <begin position="63"/>
        <end position="84"/>
    </location>
</feature>
<accession>A0A1C4WQ37</accession>
<evidence type="ECO:0000256" key="1">
    <source>
        <dbReference type="ARBA" id="ARBA00008404"/>
    </source>
</evidence>
<reference evidence="5" key="1">
    <citation type="submission" date="2016-06" db="EMBL/GenBank/DDBJ databases">
        <authorList>
            <person name="Varghese N."/>
        </authorList>
    </citation>
    <scope>NUCLEOTIDE SEQUENCE [LARGE SCALE GENOMIC DNA]</scope>
    <source>
        <strain evidence="5">DSM 45555</strain>
    </source>
</reference>
<keyword evidence="3" id="KW-1133">Transmembrane helix</keyword>
<keyword evidence="5" id="KW-1185">Reference proteome</keyword>
<dbReference type="PANTHER" id="PTHR34703">
    <property type="entry name" value="ANTIPORTER SUBUNIT MNHG2-RELATED"/>
    <property type="match status" value="1"/>
</dbReference>
<evidence type="ECO:0000313" key="5">
    <source>
        <dbReference type="Proteomes" id="UP000198551"/>
    </source>
</evidence>
<protein>
    <submittedName>
        <fullName evidence="4">Multicomponent Na+:H+ antiporter subunit G</fullName>
    </submittedName>
</protein>
<dbReference type="RefSeq" id="WP_018785942.1">
    <property type="nucleotide sequence ID" value="NZ_CBDRIX010000016.1"/>
</dbReference>
<feature type="transmembrane region" description="Helical" evidence="3">
    <location>
        <begin position="6"/>
        <end position="26"/>
    </location>
</feature>
<feature type="transmembrane region" description="Helical" evidence="3">
    <location>
        <begin position="38"/>
        <end position="57"/>
    </location>
</feature>
<dbReference type="EMBL" id="FMCV01000005">
    <property type="protein sequence ID" value="SCE98367.1"/>
    <property type="molecule type" value="Genomic_DNA"/>
</dbReference>
<proteinExistence type="inferred from homology"/>